<evidence type="ECO:0000256" key="1">
    <source>
        <dbReference type="ARBA" id="ARBA00006484"/>
    </source>
</evidence>
<evidence type="ECO:0008006" key="5">
    <source>
        <dbReference type="Google" id="ProtNLM"/>
    </source>
</evidence>
<dbReference type="PANTHER" id="PTHR24320">
    <property type="entry name" value="RETINOL DEHYDROGENASE"/>
    <property type="match status" value="1"/>
</dbReference>
<dbReference type="InterPro" id="IPR002347">
    <property type="entry name" value="SDR_fam"/>
</dbReference>
<dbReference type="Proteomes" id="UP000781932">
    <property type="component" value="Unassembled WGS sequence"/>
</dbReference>
<accession>A0A9P6I5M9</accession>
<dbReference type="RefSeq" id="XP_038746304.1">
    <property type="nucleotide sequence ID" value="XM_038888407.1"/>
</dbReference>
<dbReference type="GO" id="GO:0016491">
    <property type="term" value="F:oxidoreductase activity"/>
    <property type="evidence" value="ECO:0007669"/>
    <property type="project" value="UniProtKB-KW"/>
</dbReference>
<sequence length="339" mass="37032">MATYAKDHENPNGPGDARPTALKIIRDQDLDDKLTGKVFLVTGCTSGIGVETARALHVAGADVYITGRDVKAGQRVIESITQDKRDGKVGFIEMHLDSLASVAEGIEAFKKHTNLLNGLICNAGVAFHPKATTTEGFETHFGVNHVAHFALFLGVQEMLLKSATAEFPSRVTMVSSSAHRVNPVNLDDYNLTKCEYDPTKAYGASKTANIWMVNVIERMYGHKHLHANSVHPGGIHTLGARHLEDSGEKLFKSFYRIVKSPEQGAATTVWAAVGKDLEGRGGLYLADVQVGVLSKDPEKDRAVGYASHAFDEGLENQLWELSRKFVFESGKFPELIRSE</sequence>
<protein>
    <recommendedName>
        <fullName evidence="5">Short-chain dehydrogenase</fullName>
    </recommendedName>
</protein>
<dbReference type="OrthoDB" id="191139at2759"/>
<proteinExistence type="inferred from homology"/>
<dbReference type="AlphaFoldDB" id="A0A9P6I5M9"/>
<dbReference type="SUPFAM" id="SSF51735">
    <property type="entry name" value="NAD(P)-binding Rossmann-fold domains"/>
    <property type="match status" value="1"/>
</dbReference>
<comment type="caution">
    <text evidence="3">The sequence shown here is derived from an EMBL/GenBank/DDBJ whole genome shotgun (WGS) entry which is preliminary data.</text>
</comment>
<dbReference type="PANTHER" id="PTHR24320:SF272">
    <property type="entry name" value="NAD(P)-BINDING ROSSMANN-FOLD SUPERFAMILY PROTEIN"/>
    <property type="match status" value="1"/>
</dbReference>
<dbReference type="InterPro" id="IPR036291">
    <property type="entry name" value="NAD(P)-bd_dom_sf"/>
</dbReference>
<reference evidence="3" key="2">
    <citation type="submission" date="2020-11" db="EMBL/GenBank/DDBJ databases">
        <title>Whole genome sequencing of Colletotrichum sp.</title>
        <authorList>
            <person name="Li H."/>
        </authorList>
    </citation>
    <scope>NUCLEOTIDE SEQUENCE</scope>
    <source>
        <strain evidence="3">CkLH20</strain>
    </source>
</reference>
<dbReference type="PRINTS" id="PR00081">
    <property type="entry name" value="GDHRDH"/>
</dbReference>
<organism evidence="3 4">
    <name type="scientific">Colletotrichum karsti</name>
    <dbReference type="NCBI Taxonomy" id="1095194"/>
    <lineage>
        <taxon>Eukaryota</taxon>
        <taxon>Fungi</taxon>
        <taxon>Dikarya</taxon>
        <taxon>Ascomycota</taxon>
        <taxon>Pezizomycotina</taxon>
        <taxon>Sordariomycetes</taxon>
        <taxon>Hypocreomycetidae</taxon>
        <taxon>Glomerellales</taxon>
        <taxon>Glomerellaceae</taxon>
        <taxon>Colletotrichum</taxon>
        <taxon>Colletotrichum boninense species complex</taxon>
    </lineage>
</organism>
<gene>
    <name evidence="3" type="ORF">CkaCkLH20_05689</name>
</gene>
<comment type="similarity">
    <text evidence="1">Belongs to the short-chain dehydrogenases/reductases (SDR) family.</text>
</comment>
<keyword evidence="2" id="KW-0560">Oxidoreductase</keyword>
<evidence type="ECO:0000313" key="3">
    <source>
        <dbReference type="EMBL" id="KAF9876843.1"/>
    </source>
</evidence>
<evidence type="ECO:0000313" key="4">
    <source>
        <dbReference type="Proteomes" id="UP000781932"/>
    </source>
</evidence>
<reference evidence="3" key="1">
    <citation type="submission" date="2020-03" db="EMBL/GenBank/DDBJ databases">
        <authorList>
            <person name="He L."/>
        </authorList>
    </citation>
    <scope>NUCLEOTIDE SEQUENCE</scope>
    <source>
        <strain evidence="3">CkLH20</strain>
    </source>
</reference>
<name>A0A9P6I5M9_9PEZI</name>
<evidence type="ECO:0000256" key="2">
    <source>
        <dbReference type="ARBA" id="ARBA00023002"/>
    </source>
</evidence>
<dbReference type="GeneID" id="62161481"/>
<dbReference type="Gene3D" id="3.40.50.720">
    <property type="entry name" value="NAD(P)-binding Rossmann-like Domain"/>
    <property type="match status" value="1"/>
</dbReference>
<dbReference type="Pfam" id="PF00106">
    <property type="entry name" value="adh_short"/>
    <property type="match status" value="1"/>
</dbReference>
<keyword evidence="4" id="KW-1185">Reference proteome</keyword>
<dbReference type="EMBL" id="JAATWM020000016">
    <property type="protein sequence ID" value="KAF9876843.1"/>
    <property type="molecule type" value="Genomic_DNA"/>
</dbReference>